<gene>
    <name evidence="2" type="ORF">COX41_04570</name>
</gene>
<accession>A0A2G9YIR6</accession>
<organism evidence="2 3">
    <name type="scientific">Candidatus Sherwoodlollariibacterium unditelluris</name>
    <dbReference type="NCBI Taxonomy" id="1974757"/>
    <lineage>
        <taxon>Bacteria</taxon>
        <taxon>Pseudomonadati</taxon>
        <taxon>Candidatus Omnitrophota</taxon>
        <taxon>Candidatus Sherwoodlollariibacterium</taxon>
    </lineage>
</organism>
<evidence type="ECO:0000313" key="2">
    <source>
        <dbReference type="EMBL" id="PIP19094.1"/>
    </source>
</evidence>
<comment type="caution">
    <text evidence="2">The sequence shown here is derived from an EMBL/GenBank/DDBJ whole genome shotgun (WGS) entry which is preliminary data.</text>
</comment>
<proteinExistence type="predicted"/>
<dbReference type="EMBL" id="PCRK01000114">
    <property type="protein sequence ID" value="PIP19094.1"/>
    <property type="molecule type" value="Genomic_DNA"/>
</dbReference>
<dbReference type="Proteomes" id="UP000231292">
    <property type="component" value="Unassembled WGS sequence"/>
</dbReference>
<keyword evidence="1" id="KW-1133">Transmembrane helix</keyword>
<evidence type="ECO:0000256" key="1">
    <source>
        <dbReference type="SAM" id="Phobius"/>
    </source>
</evidence>
<reference evidence="2 3" key="1">
    <citation type="submission" date="2017-09" db="EMBL/GenBank/DDBJ databases">
        <title>Depth-based differentiation of microbial function through sediment-hosted aquifers and enrichment of novel symbionts in the deep terrestrial subsurface.</title>
        <authorList>
            <person name="Probst A.J."/>
            <person name="Ladd B."/>
            <person name="Jarett J.K."/>
            <person name="Geller-Mcgrath D.E."/>
            <person name="Sieber C.M."/>
            <person name="Emerson J.B."/>
            <person name="Anantharaman K."/>
            <person name="Thomas B.C."/>
            <person name="Malmstrom R."/>
            <person name="Stieglmeier M."/>
            <person name="Klingl A."/>
            <person name="Woyke T."/>
            <person name="Ryan C.M."/>
            <person name="Banfield J.F."/>
        </authorList>
    </citation>
    <scope>NUCLEOTIDE SEQUENCE [LARGE SCALE GENOMIC DNA]</scope>
    <source>
        <strain evidence="2">CG23_combo_of_CG06-09_8_20_14_all_41_10</strain>
    </source>
</reference>
<feature type="transmembrane region" description="Helical" evidence="1">
    <location>
        <begin position="40"/>
        <end position="61"/>
    </location>
</feature>
<keyword evidence="1" id="KW-0812">Transmembrane</keyword>
<sequence length="70" mass="8195">MYFAAWAIILDSISFLNLQLINNIGLMDNLKSFFSKKVPIWLPVILIFIPLILLSISFLLIRIPLKREEY</sequence>
<protein>
    <submittedName>
        <fullName evidence="2">Uncharacterized protein</fullName>
    </submittedName>
</protein>
<dbReference type="AlphaFoldDB" id="A0A2G9YIR6"/>
<keyword evidence="1" id="KW-0472">Membrane</keyword>
<name>A0A2G9YIR6_9BACT</name>
<evidence type="ECO:0000313" key="3">
    <source>
        <dbReference type="Proteomes" id="UP000231292"/>
    </source>
</evidence>